<dbReference type="Proteomes" id="UP000478052">
    <property type="component" value="Unassembled WGS sequence"/>
</dbReference>
<gene>
    <name evidence="3" type="ORF">FWK35_00028581</name>
</gene>
<sequence length="564" mass="65396">MMNNEEILALPDHLVDHDYFLPVVYEVDHIVHEEEVVEEVEVLEEEEEEEEEQIVGVSETYTLIPGVHNKSRIYVDNLGFKYYKRQIRGHRVYLVCERQKKRNQYCPSTATVSTNFNDNRIHLGYYLHDHQPGVIDLNVPFLRETIGERGIDPVVTTSFMRTLYNNEIINYPEAAPNYTFIQAQERVKKMRRRRFPGQPLDIGQLAVALNEARNAIYASTVQNPPSRFFQQALVVDGRSVGVIFANMDAIDKYREELATVTLVGIDGTFKTVPRVPADLKCFLTIQVVFKSVSFPMVYALLGSMTEEVYAALFDIVRNILPLNYQRVCFITDYEKALMSAVQQSFPESQLRCCWFHFTQSIVRYCHRKMNSVLNLIRTNPVAARVLRMVNVLALPHLPATRNDPRCSFSMADGFSAILDYTRQFPEVERGMRNFLIGYVEYFWLLQVGPGLISVFGEEYRTNNYLESFHATLLTQMHRHPNIWNFLQKLTVLENQYFVEFGQARRNLRIRDGASRRERENTTIVLAGHVQQLNRDEDLTGFLRRAGHHNDGYVQGIIGPYPRDQ</sequence>
<keyword evidence="4" id="KW-1185">Reference proteome</keyword>
<name>A0A6G0VZV8_APHCR</name>
<evidence type="ECO:0000259" key="2">
    <source>
        <dbReference type="Pfam" id="PF10551"/>
    </source>
</evidence>
<protein>
    <submittedName>
        <fullName evidence="3">MULE domain-containing protein</fullName>
    </submittedName>
</protein>
<evidence type="ECO:0000313" key="4">
    <source>
        <dbReference type="Proteomes" id="UP000478052"/>
    </source>
</evidence>
<dbReference type="AlphaFoldDB" id="A0A6G0VZV8"/>
<feature type="domain" description="MULE transposase" evidence="2">
    <location>
        <begin position="263"/>
        <end position="359"/>
    </location>
</feature>
<organism evidence="3 4">
    <name type="scientific">Aphis craccivora</name>
    <name type="common">Cowpea aphid</name>
    <dbReference type="NCBI Taxonomy" id="307492"/>
    <lineage>
        <taxon>Eukaryota</taxon>
        <taxon>Metazoa</taxon>
        <taxon>Ecdysozoa</taxon>
        <taxon>Arthropoda</taxon>
        <taxon>Hexapoda</taxon>
        <taxon>Insecta</taxon>
        <taxon>Pterygota</taxon>
        <taxon>Neoptera</taxon>
        <taxon>Paraneoptera</taxon>
        <taxon>Hemiptera</taxon>
        <taxon>Sternorrhyncha</taxon>
        <taxon>Aphidomorpha</taxon>
        <taxon>Aphidoidea</taxon>
        <taxon>Aphididae</taxon>
        <taxon>Aphidini</taxon>
        <taxon>Aphis</taxon>
        <taxon>Aphis</taxon>
    </lineage>
</organism>
<dbReference type="EMBL" id="VUJU01010082">
    <property type="protein sequence ID" value="KAF0715943.1"/>
    <property type="molecule type" value="Genomic_DNA"/>
</dbReference>
<comment type="caution">
    <text evidence="3">The sequence shown here is derived from an EMBL/GenBank/DDBJ whole genome shotgun (WGS) entry which is preliminary data.</text>
</comment>
<reference evidence="3 4" key="1">
    <citation type="submission" date="2019-08" db="EMBL/GenBank/DDBJ databases">
        <title>Whole genome of Aphis craccivora.</title>
        <authorList>
            <person name="Voronova N.V."/>
            <person name="Shulinski R.S."/>
            <person name="Bandarenka Y.V."/>
            <person name="Zhorov D.G."/>
            <person name="Warner D."/>
        </authorList>
    </citation>
    <scope>NUCLEOTIDE SEQUENCE [LARGE SCALE GENOMIC DNA]</scope>
    <source>
        <strain evidence="3">180601</strain>
        <tissue evidence="3">Whole Body</tissue>
    </source>
</reference>
<dbReference type="InterPro" id="IPR018289">
    <property type="entry name" value="MULE_transposase_dom"/>
</dbReference>
<accession>A0A6G0VZV8</accession>
<feature type="non-terminal residue" evidence="3">
    <location>
        <position position="564"/>
    </location>
</feature>
<evidence type="ECO:0000313" key="3">
    <source>
        <dbReference type="EMBL" id="KAF0715943.1"/>
    </source>
</evidence>
<proteinExistence type="predicted"/>
<dbReference type="Pfam" id="PF10551">
    <property type="entry name" value="MULE"/>
    <property type="match status" value="1"/>
</dbReference>
<feature type="coiled-coil region" evidence="1">
    <location>
        <begin position="30"/>
        <end position="60"/>
    </location>
</feature>
<keyword evidence="1" id="KW-0175">Coiled coil</keyword>
<evidence type="ECO:0000256" key="1">
    <source>
        <dbReference type="SAM" id="Coils"/>
    </source>
</evidence>
<dbReference type="OrthoDB" id="6584295at2759"/>